<dbReference type="SUPFAM" id="SSF56601">
    <property type="entry name" value="beta-lactamase/transpeptidase-like"/>
    <property type="match status" value="1"/>
</dbReference>
<dbReference type="InterPro" id="IPR000667">
    <property type="entry name" value="Peptidase_S13"/>
</dbReference>
<keyword evidence="2" id="KW-0378">Hydrolase</keyword>
<comment type="similarity">
    <text evidence="1">Belongs to the peptidase S13 family.</text>
</comment>
<dbReference type="PROSITE" id="PS51257">
    <property type="entry name" value="PROKAR_LIPOPROTEIN"/>
    <property type="match status" value="1"/>
</dbReference>
<proteinExistence type="inferred from homology"/>
<protein>
    <submittedName>
        <fullName evidence="4">D-alanyl-D-alanine carboxypeptidase</fullName>
    </submittedName>
</protein>
<evidence type="ECO:0000256" key="1">
    <source>
        <dbReference type="ARBA" id="ARBA00006096"/>
    </source>
</evidence>
<dbReference type="Proteomes" id="UP000509302">
    <property type="component" value="Chromosome"/>
</dbReference>
<dbReference type="PRINTS" id="PR00922">
    <property type="entry name" value="DADACBPTASE3"/>
</dbReference>
<feature type="signal peptide" evidence="3">
    <location>
        <begin position="1"/>
        <end position="21"/>
    </location>
</feature>
<feature type="chain" id="PRO_5028824532" evidence="3">
    <location>
        <begin position="22"/>
        <end position="420"/>
    </location>
</feature>
<dbReference type="GO" id="GO:0000270">
    <property type="term" value="P:peptidoglycan metabolic process"/>
    <property type="evidence" value="ECO:0007669"/>
    <property type="project" value="TreeGrafter"/>
</dbReference>
<evidence type="ECO:0000313" key="4">
    <source>
        <dbReference type="EMBL" id="QLG44027.1"/>
    </source>
</evidence>
<dbReference type="Pfam" id="PF02113">
    <property type="entry name" value="Peptidase_S13"/>
    <property type="match status" value="2"/>
</dbReference>
<organism evidence="4 5">
    <name type="scientific">Costertonia aggregata</name>
    <dbReference type="NCBI Taxonomy" id="343403"/>
    <lineage>
        <taxon>Bacteria</taxon>
        <taxon>Pseudomonadati</taxon>
        <taxon>Bacteroidota</taxon>
        <taxon>Flavobacteriia</taxon>
        <taxon>Flavobacteriales</taxon>
        <taxon>Flavobacteriaceae</taxon>
        <taxon>Costertonia</taxon>
    </lineage>
</organism>
<keyword evidence="3" id="KW-0732">Signal</keyword>
<dbReference type="InterPro" id="IPR012338">
    <property type="entry name" value="Beta-lactam/transpept-like"/>
</dbReference>
<dbReference type="GO" id="GO:0006508">
    <property type="term" value="P:proteolysis"/>
    <property type="evidence" value="ECO:0007669"/>
    <property type="project" value="InterPro"/>
</dbReference>
<accession>A0A7H9AKU2</accession>
<evidence type="ECO:0000313" key="5">
    <source>
        <dbReference type="Proteomes" id="UP000509302"/>
    </source>
</evidence>
<dbReference type="AlphaFoldDB" id="A0A7H9AKU2"/>
<keyword evidence="4" id="KW-0121">Carboxypeptidase</keyword>
<evidence type="ECO:0000256" key="3">
    <source>
        <dbReference type="SAM" id="SignalP"/>
    </source>
</evidence>
<dbReference type="PANTHER" id="PTHR30023">
    <property type="entry name" value="D-ALANYL-D-ALANINE CARBOXYPEPTIDASE"/>
    <property type="match status" value="1"/>
</dbReference>
<evidence type="ECO:0000256" key="2">
    <source>
        <dbReference type="ARBA" id="ARBA00022801"/>
    </source>
</evidence>
<dbReference type="EMBL" id="CP058595">
    <property type="protein sequence ID" value="QLG44027.1"/>
    <property type="molecule type" value="Genomic_DNA"/>
</dbReference>
<dbReference type="GO" id="GO:0004185">
    <property type="term" value="F:serine-type carboxypeptidase activity"/>
    <property type="evidence" value="ECO:0007669"/>
    <property type="project" value="InterPro"/>
</dbReference>
<dbReference type="PANTHER" id="PTHR30023:SF0">
    <property type="entry name" value="PENICILLIN-SENSITIVE CARBOXYPEPTIDASE A"/>
    <property type="match status" value="1"/>
</dbReference>
<keyword evidence="4" id="KW-0645">Protease</keyword>
<gene>
    <name evidence="4" type="ORF">HYG79_01225</name>
</gene>
<dbReference type="Gene3D" id="3.40.710.10">
    <property type="entry name" value="DD-peptidase/beta-lactamase superfamily"/>
    <property type="match status" value="2"/>
</dbReference>
<keyword evidence="5" id="KW-1185">Reference proteome</keyword>
<sequence>MVKTFYIFLLLSMIISCTSSKKTIQKKTKTVLAQSLFENQFTGFLVLNPYTQDTIYRKNHQKYFIPASNTKIFTLYTALELLGDTIPGLKYIVKNDTLFIEGTGDPTFLHTYFDNRKTLDFLNGFENVSFCATNFNESKFGPGWAWEDYTYYYQPERGSLPMYGNVATIFKNESLTVRPTVFKENVVELRYTKAREENKNIFYYPPTSNDTIEIPFKTDTILTKKMLKNVLGKKINLISSMPKGKKSTFYSTPTDTVLRRMMHESDNFLAEQLLVLSSSTLSDTLSISKVRDFMLQNALSDLKQVPRWVDGSGLSRYNLFTPESMVQVLGKLLEETPREELFKYFNTYNQLVKSEQANNSPSYIHAKSGGMGNTYNLSGYLVTKSGKTLVFSFMNNHYRQPTLEIKKHMQYIFELLRDRY</sequence>
<dbReference type="KEGG" id="cagg:HYG79_01225"/>
<reference evidence="4 5" key="1">
    <citation type="journal article" date="2006" name="Int. J. Syst. Evol. Microbiol.">
        <title>Costertonia aggregata gen. nov., sp. nov., a mesophilic marine bacterium of the family Flavobacteriaceae, isolated from a mature biofilm.</title>
        <authorList>
            <person name="Kwon K.K."/>
            <person name="Lee Y.K."/>
            <person name="Lee H.K."/>
        </authorList>
    </citation>
    <scope>NUCLEOTIDE SEQUENCE [LARGE SCALE GENOMIC DNA]</scope>
    <source>
        <strain evidence="4 5">KCCM 42265</strain>
    </source>
</reference>
<name>A0A7H9AKU2_9FLAO</name>